<evidence type="ECO:0000313" key="3">
    <source>
        <dbReference type="Proteomes" id="UP001595791"/>
    </source>
</evidence>
<dbReference type="Gene3D" id="2.40.10.220">
    <property type="entry name" value="predicted glycosyltransferase like domains"/>
    <property type="match status" value="1"/>
</dbReference>
<protein>
    <submittedName>
        <fullName evidence="2">PilZ domain-containing protein</fullName>
    </submittedName>
</protein>
<evidence type="ECO:0000313" key="2">
    <source>
        <dbReference type="EMBL" id="MFC4160820.1"/>
    </source>
</evidence>
<comment type="caution">
    <text evidence="2">The sequence shown here is derived from an EMBL/GenBank/DDBJ whole genome shotgun (WGS) entry which is preliminary data.</text>
</comment>
<name>A0ABV8MV35_9NEIS</name>
<dbReference type="EMBL" id="JBHSBU010000001">
    <property type="protein sequence ID" value="MFC4160820.1"/>
    <property type="molecule type" value="Genomic_DNA"/>
</dbReference>
<sequence>MGMAGTPLFNRIRYKTWVKVILDQGAGLLGNIEDISATTLGMELDKPVSPGGMGTIYFMLPLDGQEHIIQARCRIAACQPAVTPKRFHIELALLDLDRSTTRLIDAFVHFLTGHPESRR</sequence>
<evidence type="ECO:0000259" key="1">
    <source>
        <dbReference type="Pfam" id="PF07238"/>
    </source>
</evidence>
<reference evidence="3" key="1">
    <citation type="journal article" date="2019" name="Int. J. Syst. Evol. Microbiol.">
        <title>The Global Catalogue of Microorganisms (GCM) 10K type strain sequencing project: providing services to taxonomists for standard genome sequencing and annotation.</title>
        <authorList>
            <consortium name="The Broad Institute Genomics Platform"/>
            <consortium name="The Broad Institute Genome Sequencing Center for Infectious Disease"/>
            <person name="Wu L."/>
            <person name="Ma J."/>
        </authorList>
    </citation>
    <scope>NUCLEOTIDE SEQUENCE [LARGE SCALE GENOMIC DNA]</scope>
    <source>
        <strain evidence="3">LMG 29894</strain>
    </source>
</reference>
<dbReference type="RefSeq" id="WP_378166066.1">
    <property type="nucleotide sequence ID" value="NZ_JBHSBU010000001.1"/>
</dbReference>
<proteinExistence type="predicted"/>
<accession>A0ABV8MV35</accession>
<dbReference type="Pfam" id="PF07238">
    <property type="entry name" value="PilZ"/>
    <property type="match status" value="1"/>
</dbReference>
<organism evidence="2 3">
    <name type="scientific">Chitinimonas lacunae</name>
    <dbReference type="NCBI Taxonomy" id="1963018"/>
    <lineage>
        <taxon>Bacteria</taxon>
        <taxon>Pseudomonadati</taxon>
        <taxon>Pseudomonadota</taxon>
        <taxon>Betaproteobacteria</taxon>
        <taxon>Neisseriales</taxon>
        <taxon>Chitinibacteraceae</taxon>
        <taxon>Chitinimonas</taxon>
    </lineage>
</organism>
<dbReference type="InterPro" id="IPR009875">
    <property type="entry name" value="PilZ_domain"/>
</dbReference>
<keyword evidence="3" id="KW-1185">Reference proteome</keyword>
<gene>
    <name evidence="2" type="ORF">ACFOW7_15875</name>
</gene>
<feature type="domain" description="PilZ" evidence="1">
    <location>
        <begin position="10"/>
        <end position="108"/>
    </location>
</feature>
<dbReference type="Proteomes" id="UP001595791">
    <property type="component" value="Unassembled WGS sequence"/>
</dbReference>